<proteinExistence type="predicted"/>
<dbReference type="Gene3D" id="3.40.50.2300">
    <property type="match status" value="1"/>
</dbReference>
<dbReference type="EMBL" id="BMER01000001">
    <property type="protein sequence ID" value="GGG83491.1"/>
    <property type="molecule type" value="Genomic_DNA"/>
</dbReference>
<dbReference type="Proteomes" id="UP000660862">
    <property type="component" value="Unassembled WGS sequence"/>
</dbReference>
<name>A0A917M829_9SPHI</name>
<reference evidence="4" key="2">
    <citation type="submission" date="2020-09" db="EMBL/GenBank/DDBJ databases">
        <authorList>
            <person name="Sun Q."/>
            <person name="Zhou Y."/>
        </authorList>
    </citation>
    <scope>NUCLEOTIDE SEQUENCE</scope>
    <source>
        <strain evidence="4">CGMCC 1.12195</strain>
    </source>
</reference>
<dbReference type="SMART" id="SM00448">
    <property type="entry name" value="REC"/>
    <property type="match status" value="1"/>
</dbReference>
<dbReference type="GO" id="GO:0000160">
    <property type="term" value="P:phosphorelay signal transduction system"/>
    <property type="evidence" value="ECO:0007669"/>
    <property type="project" value="InterPro"/>
</dbReference>
<dbReference type="AlphaFoldDB" id="A0A917M829"/>
<keyword evidence="1 2" id="KW-0597">Phosphoprotein</keyword>
<evidence type="ECO:0000259" key="3">
    <source>
        <dbReference type="PROSITE" id="PS50110"/>
    </source>
</evidence>
<dbReference type="InterPro" id="IPR001789">
    <property type="entry name" value="Sig_transdc_resp-reg_receiver"/>
</dbReference>
<gene>
    <name evidence="4" type="ORF">GCM10007415_15690</name>
</gene>
<reference evidence="4" key="1">
    <citation type="journal article" date="2014" name="Int. J. Syst. Evol. Microbiol.">
        <title>Complete genome sequence of Corynebacterium casei LMG S-19264T (=DSM 44701T), isolated from a smear-ripened cheese.</title>
        <authorList>
            <consortium name="US DOE Joint Genome Institute (JGI-PGF)"/>
            <person name="Walter F."/>
            <person name="Albersmeier A."/>
            <person name="Kalinowski J."/>
            <person name="Ruckert C."/>
        </authorList>
    </citation>
    <scope>NUCLEOTIDE SEQUENCE</scope>
    <source>
        <strain evidence="4">CGMCC 1.12195</strain>
    </source>
</reference>
<evidence type="ECO:0000313" key="4">
    <source>
        <dbReference type="EMBL" id="GGG83491.1"/>
    </source>
</evidence>
<accession>A0A917M829</accession>
<feature type="modified residue" description="4-aspartylphosphate" evidence="2">
    <location>
        <position position="53"/>
    </location>
</feature>
<sequence>MGKKILIVDDDTELQFLLAQILGDAGYQTCCLRNGKSVIETMAKFSPDLVLLDVKIGNIDGRTLCKRIKQTAGMEVIPIILVSAVDNLYASLDKEGGPDDIILKPFDLDDFLKRVRVFLT</sequence>
<evidence type="ECO:0000256" key="2">
    <source>
        <dbReference type="PROSITE-ProRule" id="PRU00169"/>
    </source>
</evidence>
<keyword evidence="5" id="KW-1185">Reference proteome</keyword>
<evidence type="ECO:0000256" key="1">
    <source>
        <dbReference type="ARBA" id="ARBA00022553"/>
    </source>
</evidence>
<protein>
    <recommendedName>
        <fullName evidence="3">Response regulatory domain-containing protein</fullName>
    </recommendedName>
</protein>
<dbReference type="SUPFAM" id="SSF52172">
    <property type="entry name" value="CheY-like"/>
    <property type="match status" value="1"/>
</dbReference>
<dbReference type="Pfam" id="PF00072">
    <property type="entry name" value="Response_reg"/>
    <property type="match status" value="1"/>
</dbReference>
<organism evidence="4 5">
    <name type="scientific">Parapedobacter pyrenivorans</name>
    <dbReference type="NCBI Taxonomy" id="1305674"/>
    <lineage>
        <taxon>Bacteria</taxon>
        <taxon>Pseudomonadati</taxon>
        <taxon>Bacteroidota</taxon>
        <taxon>Sphingobacteriia</taxon>
        <taxon>Sphingobacteriales</taxon>
        <taxon>Sphingobacteriaceae</taxon>
        <taxon>Parapedobacter</taxon>
    </lineage>
</organism>
<dbReference type="InterPro" id="IPR050595">
    <property type="entry name" value="Bact_response_regulator"/>
</dbReference>
<dbReference type="PROSITE" id="PS50110">
    <property type="entry name" value="RESPONSE_REGULATORY"/>
    <property type="match status" value="1"/>
</dbReference>
<dbReference type="RefSeq" id="WP_188505339.1">
    <property type="nucleotide sequence ID" value="NZ_BMER01000001.1"/>
</dbReference>
<dbReference type="PANTHER" id="PTHR44591">
    <property type="entry name" value="STRESS RESPONSE REGULATOR PROTEIN 1"/>
    <property type="match status" value="1"/>
</dbReference>
<comment type="caution">
    <text evidence="4">The sequence shown here is derived from an EMBL/GenBank/DDBJ whole genome shotgun (WGS) entry which is preliminary data.</text>
</comment>
<evidence type="ECO:0000313" key="5">
    <source>
        <dbReference type="Proteomes" id="UP000660862"/>
    </source>
</evidence>
<dbReference type="PANTHER" id="PTHR44591:SF3">
    <property type="entry name" value="RESPONSE REGULATORY DOMAIN-CONTAINING PROTEIN"/>
    <property type="match status" value="1"/>
</dbReference>
<feature type="domain" description="Response regulatory" evidence="3">
    <location>
        <begin position="4"/>
        <end position="119"/>
    </location>
</feature>
<dbReference type="InterPro" id="IPR011006">
    <property type="entry name" value="CheY-like_superfamily"/>
</dbReference>